<feature type="compositionally biased region" description="Basic and acidic residues" evidence="5">
    <location>
        <begin position="180"/>
        <end position="191"/>
    </location>
</feature>
<evidence type="ECO:0000259" key="6">
    <source>
        <dbReference type="PROSITE" id="PS50072"/>
    </source>
</evidence>
<evidence type="ECO:0000256" key="5">
    <source>
        <dbReference type="SAM" id="MobiDB-lite"/>
    </source>
</evidence>
<dbReference type="AlphaFoldDB" id="A0A9P1ICE1"/>
<feature type="compositionally biased region" description="Basic and acidic residues" evidence="5">
    <location>
        <begin position="285"/>
        <end position="297"/>
    </location>
</feature>
<dbReference type="GO" id="GO:0003755">
    <property type="term" value="F:peptidyl-prolyl cis-trans isomerase activity"/>
    <property type="evidence" value="ECO:0007669"/>
    <property type="project" value="UniProtKB-KW"/>
</dbReference>
<name>A0A9P1ICE1_9PELO</name>
<dbReference type="Proteomes" id="UP001152747">
    <property type="component" value="Unassembled WGS sequence"/>
</dbReference>
<dbReference type="Gene3D" id="2.40.100.10">
    <property type="entry name" value="Cyclophilin-like"/>
    <property type="match status" value="1"/>
</dbReference>
<dbReference type="EC" id="5.2.1.8" evidence="2"/>
<dbReference type="GO" id="GO:0005829">
    <property type="term" value="C:cytosol"/>
    <property type="evidence" value="ECO:0007669"/>
    <property type="project" value="TreeGrafter"/>
</dbReference>
<feature type="compositionally biased region" description="Acidic residues" evidence="5">
    <location>
        <begin position="202"/>
        <end position="215"/>
    </location>
</feature>
<evidence type="ECO:0000256" key="3">
    <source>
        <dbReference type="ARBA" id="ARBA00023110"/>
    </source>
</evidence>
<dbReference type="GO" id="GO:0016018">
    <property type="term" value="F:cyclosporin A binding"/>
    <property type="evidence" value="ECO:0007669"/>
    <property type="project" value="TreeGrafter"/>
</dbReference>
<feature type="compositionally biased region" description="Basic and acidic residues" evidence="5">
    <location>
        <begin position="226"/>
        <end position="250"/>
    </location>
</feature>
<dbReference type="PROSITE" id="PS50072">
    <property type="entry name" value="CSA_PPIASE_2"/>
    <property type="match status" value="1"/>
</dbReference>
<reference evidence="7" key="1">
    <citation type="submission" date="2022-11" db="EMBL/GenBank/DDBJ databases">
        <authorList>
            <person name="Kikuchi T."/>
        </authorList>
    </citation>
    <scope>NUCLEOTIDE SEQUENCE</scope>
    <source>
        <strain evidence="7">PS1010</strain>
    </source>
</reference>
<protein>
    <recommendedName>
        <fullName evidence="2">peptidylprolyl isomerase</fullName>
        <ecNumber evidence="2">5.2.1.8</ecNumber>
    </recommendedName>
</protein>
<organism evidence="7 8">
    <name type="scientific">Caenorhabditis angaria</name>
    <dbReference type="NCBI Taxonomy" id="860376"/>
    <lineage>
        <taxon>Eukaryota</taxon>
        <taxon>Metazoa</taxon>
        <taxon>Ecdysozoa</taxon>
        <taxon>Nematoda</taxon>
        <taxon>Chromadorea</taxon>
        <taxon>Rhabditida</taxon>
        <taxon>Rhabditina</taxon>
        <taxon>Rhabditomorpha</taxon>
        <taxon>Rhabditoidea</taxon>
        <taxon>Rhabditidae</taxon>
        <taxon>Peloderinae</taxon>
        <taxon>Caenorhabditis</taxon>
    </lineage>
</organism>
<feature type="domain" description="PPIase cyclophilin-type" evidence="6">
    <location>
        <begin position="8"/>
        <end position="172"/>
    </location>
</feature>
<evidence type="ECO:0000256" key="2">
    <source>
        <dbReference type="ARBA" id="ARBA00013194"/>
    </source>
</evidence>
<keyword evidence="8" id="KW-1185">Reference proteome</keyword>
<proteinExistence type="predicted"/>
<dbReference type="GO" id="GO:0006457">
    <property type="term" value="P:protein folding"/>
    <property type="evidence" value="ECO:0007669"/>
    <property type="project" value="TreeGrafter"/>
</dbReference>
<evidence type="ECO:0000256" key="1">
    <source>
        <dbReference type="ARBA" id="ARBA00000971"/>
    </source>
</evidence>
<evidence type="ECO:0000313" key="8">
    <source>
        <dbReference type="Proteomes" id="UP001152747"/>
    </source>
</evidence>
<feature type="compositionally biased region" description="Basic and acidic residues" evidence="5">
    <location>
        <begin position="259"/>
        <end position="273"/>
    </location>
</feature>
<dbReference type="FunFam" id="2.40.100.10:FF:000025">
    <property type="entry name" value="Peptidyl-prolyl cis-trans isomerase CYP19-2"/>
    <property type="match status" value="1"/>
</dbReference>
<evidence type="ECO:0000256" key="4">
    <source>
        <dbReference type="ARBA" id="ARBA00023235"/>
    </source>
</evidence>
<accession>A0A9P1ICE1</accession>
<dbReference type="PANTHER" id="PTHR11071:SF561">
    <property type="entry name" value="PEPTIDYL-PROLYL CIS-TRANS ISOMERASE D-RELATED"/>
    <property type="match status" value="1"/>
</dbReference>
<dbReference type="PRINTS" id="PR00153">
    <property type="entry name" value="CSAPPISMRASE"/>
</dbReference>
<dbReference type="Pfam" id="PF00160">
    <property type="entry name" value="Pro_isomerase"/>
    <property type="match status" value="1"/>
</dbReference>
<dbReference type="OrthoDB" id="193499at2759"/>
<dbReference type="InterPro" id="IPR002130">
    <property type="entry name" value="Cyclophilin-type_PPIase_dom"/>
</dbReference>
<sequence length="309" mass="35941">MTENKRVFLDITVNGLSLGRIVIELFCEIAPKTTENFRQLCVGNAGLAKDGRTKLSYKNVSIHRIVRGFMIQGGDISGREGCGGFSIYGECFDDEHFVEKHSKYVVSMANKGPNTNSSQFFITTSEASHCDGKHVVFGKVVKGFDVVDALEKIRVDQEDKPMMDVMISNCGELFRKKNNTKNEKNEDDRVENNNNHKQQKEQEEEEEEDEKEEDKEYIPETPKSWLYREDNNESRSSKRERGREKGDRRERSRSRSRSRNRDRDYQEPRHDSSGVRIKGRGHVMFRRDRSSTPEHWRVNAPTRKFNQHN</sequence>
<evidence type="ECO:0000313" key="7">
    <source>
        <dbReference type="EMBL" id="CAI5442619.1"/>
    </source>
</evidence>
<dbReference type="InterPro" id="IPR029000">
    <property type="entry name" value="Cyclophilin-like_dom_sf"/>
</dbReference>
<dbReference type="PANTHER" id="PTHR11071">
    <property type="entry name" value="PEPTIDYL-PROLYL CIS-TRANS ISOMERASE"/>
    <property type="match status" value="1"/>
</dbReference>
<comment type="caution">
    <text evidence="7">The sequence shown here is derived from an EMBL/GenBank/DDBJ whole genome shotgun (WGS) entry which is preliminary data.</text>
</comment>
<comment type="catalytic activity">
    <reaction evidence="1">
        <text>[protein]-peptidylproline (omega=180) = [protein]-peptidylproline (omega=0)</text>
        <dbReference type="Rhea" id="RHEA:16237"/>
        <dbReference type="Rhea" id="RHEA-COMP:10747"/>
        <dbReference type="Rhea" id="RHEA-COMP:10748"/>
        <dbReference type="ChEBI" id="CHEBI:83833"/>
        <dbReference type="ChEBI" id="CHEBI:83834"/>
        <dbReference type="EC" id="5.2.1.8"/>
    </reaction>
</comment>
<keyword evidence="4" id="KW-0413">Isomerase</keyword>
<feature type="region of interest" description="Disordered" evidence="5">
    <location>
        <begin position="176"/>
        <end position="309"/>
    </location>
</feature>
<gene>
    <name evidence="7" type="ORF">CAMP_LOCUS5256</name>
</gene>
<keyword evidence="3" id="KW-0697">Rotamase</keyword>
<dbReference type="SUPFAM" id="SSF50891">
    <property type="entry name" value="Cyclophilin-like"/>
    <property type="match status" value="1"/>
</dbReference>
<dbReference type="EMBL" id="CANHGI010000002">
    <property type="protein sequence ID" value="CAI5442619.1"/>
    <property type="molecule type" value="Genomic_DNA"/>
</dbReference>